<dbReference type="AlphaFoldDB" id="A0A1Y5SKE0"/>
<feature type="transmembrane region" description="Helical" evidence="1">
    <location>
        <begin position="57"/>
        <end position="82"/>
    </location>
</feature>
<sequence length="97" mass="10145">MIYLIPSIGFLIGVLPGFFLARQGKVWVVAIFALALAVAGVWAIIVGRSQTGFDGMGYVIIAVLMLAPTVVGMVAGGLAGLYRRAKEGQTAPHDKDA</sequence>
<feature type="transmembrane region" description="Helical" evidence="1">
    <location>
        <begin position="26"/>
        <end position="45"/>
    </location>
</feature>
<keyword evidence="1" id="KW-1133">Transmembrane helix</keyword>
<evidence type="ECO:0000256" key="1">
    <source>
        <dbReference type="SAM" id="Phobius"/>
    </source>
</evidence>
<protein>
    <submittedName>
        <fullName evidence="2">Uncharacterized protein</fullName>
    </submittedName>
</protein>
<dbReference type="RefSeq" id="WP_085878419.1">
    <property type="nucleotide sequence ID" value="NZ_FWFZ01000006.1"/>
</dbReference>
<name>A0A1Y5SKE0_9RHOB</name>
<keyword evidence="3" id="KW-1185">Reference proteome</keyword>
<reference evidence="2 3" key="1">
    <citation type="submission" date="2017-03" db="EMBL/GenBank/DDBJ databases">
        <authorList>
            <person name="Afonso C.L."/>
            <person name="Miller P.J."/>
            <person name="Scott M.A."/>
            <person name="Spackman E."/>
            <person name="Goraichik I."/>
            <person name="Dimitrov K.M."/>
            <person name="Suarez D.L."/>
            <person name="Swayne D.E."/>
        </authorList>
    </citation>
    <scope>NUCLEOTIDE SEQUENCE [LARGE SCALE GENOMIC DNA]</scope>
    <source>
        <strain evidence="2 3">CECT 7023</strain>
    </source>
</reference>
<accession>A0A1Y5SKE0</accession>
<evidence type="ECO:0000313" key="2">
    <source>
        <dbReference type="EMBL" id="SLN39877.1"/>
    </source>
</evidence>
<keyword evidence="1" id="KW-0812">Transmembrane</keyword>
<organism evidence="2 3">
    <name type="scientific">Roseisalinus antarcticus</name>
    <dbReference type="NCBI Taxonomy" id="254357"/>
    <lineage>
        <taxon>Bacteria</taxon>
        <taxon>Pseudomonadati</taxon>
        <taxon>Pseudomonadota</taxon>
        <taxon>Alphaproteobacteria</taxon>
        <taxon>Rhodobacterales</taxon>
        <taxon>Roseobacteraceae</taxon>
        <taxon>Roseisalinus</taxon>
    </lineage>
</organism>
<keyword evidence="1" id="KW-0472">Membrane</keyword>
<dbReference type="EMBL" id="FWFZ01000006">
    <property type="protein sequence ID" value="SLN39877.1"/>
    <property type="molecule type" value="Genomic_DNA"/>
</dbReference>
<gene>
    <name evidence="2" type="ORF">ROA7023_01536</name>
</gene>
<dbReference type="Proteomes" id="UP000193900">
    <property type="component" value="Unassembled WGS sequence"/>
</dbReference>
<proteinExistence type="predicted"/>
<evidence type="ECO:0000313" key="3">
    <source>
        <dbReference type="Proteomes" id="UP000193900"/>
    </source>
</evidence>